<evidence type="ECO:0000313" key="2">
    <source>
        <dbReference type="Proteomes" id="UP000070263"/>
    </source>
</evidence>
<comment type="caution">
    <text evidence="1">The sequence shown here is derived from an EMBL/GenBank/DDBJ whole genome shotgun (WGS) entry which is preliminary data.</text>
</comment>
<keyword evidence="2" id="KW-1185">Reference proteome</keyword>
<name>A0A133VMU8_9EURY</name>
<protein>
    <submittedName>
        <fullName evidence="1">Uncharacterized protein</fullName>
    </submittedName>
</protein>
<gene>
    <name evidence="1" type="ORF">AKJ51_00010</name>
</gene>
<sequence>MDNEKRKKLLTSYRNALKNQDHKKVRKLSEKLGGILSNVVSQYEHFPEKFKETSEKIGISNLDDLSFLELMETIHEKSKEEGEWVLYASGGIAQPTIRDALNTRDKSELEEMAENVSGFEEETELGNLESKTEIVDFLVRNYPEEGPLGEKIKFLTLKKSPSLRNPFSIKENIENIVEKLNTEVFSKKLKDCYYDEGYLPSELAEVKMIKKDERWIIEDDIKGYVHYIRKEDEYLNVFTLKEVFGRLSHAKSCVVQSSYEEVKCELCGRKFIKEEDMPEWVLEKWSDPNFCYLCIMNAHNLRDEPQIAFSRDGQKSTLKRQNCVVDKSYEKPTRKQMINDLKGFIEDLGFIPKSDVLKRHSNETFLSKSNPEKTIPFLIKHEIADYKAYKEEFGSWLKALNACEIIDEDEAIETPYGYRCVAEDGHECLSLAERRIDDFMNKNDIPHEKEPHYPQDDELNPDEKYRADWKVKNYLIEYFGLMQKENYEEKTEIKQKLAEKDSINLIAIYPDELGNLDEILQPLKEID</sequence>
<dbReference type="EMBL" id="LHYE01000001">
    <property type="protein sequence ID" value="KXB07733.1"/>
    <property type="molecule type" value="Genomic_DNA"/>
</dbReference>
<evidence type="ECO:0000313" key="1">
    <source>
        <dbReference type="EMBL" id="KXB07733.1"/>
    </source>
</evidence>
<dbReference type="AlphaFoldDB" id="A0A133VMU8"/>
<accession>A0A133VMU8</accession>
<proteinExistence type="predicted"/>
<dbReference type="Proteomes" id="UP000070263">
    <property type="component" value="Unassembled WGS sequence"/>
</dbReference>
<reference evidence="1 2" key="1">
    <citation type="journal article" date="2016" name="Sci. Rep.">
        <title>Metabolic traits of an uncultured archaeal lineage -MSBL1- from brine pools of the Red Sea.</title>
        <authorList>
            <person name="Mwirichia R."/>
            <person name="Alam I."/>
            <person name="Rashid M."/>
            <person name="Vinu M."/>
            <person name="Ba-Alawi W."/>
            <person name="Anthony Kamau A."/>
            <person name="Kamanda Ngugi D."/>
            <person name="Goker M."/>
            <person name="Klenk H.P."/>
            <person name="Bajic V."/>
            <person name="Stingl U."/>
        </authorList>
    </citation>
    <scope>NUCLEOTIDE SEQUENCE [LARGE SCALE GENOMIC DNA]</scope>
    <source>
        <strain evidence="1">SCGC-AAA382A20</strain>
    </source>
</reference>
<organism evidence="1 2">
    <name type="scientific">candidate division MSBL1 archaeon SCGC-AAA382A20</name>
    <dbReference type="NCBI Taxonomy" id="1698280"/>
    <lineage>
        <taxon>Archaea</taxon>
        <taxon>Methanobacteriati</taxon>
        <taxon>Methanobacteriota</taxon>
        <taxon>candidate division MSBL1</taxon>
    </lineage>
</organism>